<dbReference type="PANTHER" id="PTHR33112:SF16">
    <property type="entry name" value="HETEROKARYON INCOMPATIBILITY DOMAIN-CONTAINING PROTEIN"/>
    <property type="match status" value="1"/>
</dbReference>
<dbReference type="InterPro" id="IPR010730">
    <property type="entry name" value="HET"/>
</dbReference>
<name>A0A1V8TKC6_9PEZI</name>
<dbReference type="PANTHER" id="PTHR33112">
    <property type="entry name" value="DOMAIN PROTEIN, PUTATIVE-RELATED"/>
    <property type="match status" value="1"/>
</dbReference>
<reference evidence="3" key="1">
    <citation type="submission" date="2017-03" db="EMBL/GenBank/DDBJ databases">
        <title>Genomes of endolithic fungi from Antarctica.</title>
        <authorList>
            <person name="Coleine C."/>
            <person name="Masonjones S."/>
            <person name="Stajich J.E."/>
        </authorList>
    </citation>
    <scope>NUCLEOTIDE SEQUENCE [LARGE SCALE GENOMIC DNA]</scope>
    <source>
        <strain evidence="3">CCFEE 5527</strain>
    </source>
</reference>
<dbReference type="EMBL" id="NAJO01000006">
    <property type="protein sequence ID" value="OQO11825.1"/>
    <property type="molecule type" value="Genomic_DNA"/>
</dbReference>
<dbReference type="InParanoid" id="A0A1V8TKC6"/>
<evidence type="ECO:0000259" key="1">
    <source>
        <dbReference type="Pfam" id="PF06985"/>
    </source>
</evidence>
<evidence type="ECO:0000313" key="2">
    <source>
        <dbReference type="EMBL" id="OQO11825.1"/>
    </source>
</evidence>
<organism evidence="2 3">
    <name type="scientific">Cryoendolithus antarcticus</name>
    <dbReference type="NCBI Taxonomy" id="1507870"/>
    <lineage>
        <taxon>Eukaryota</taxon>
        <taxon>Fungi</taxon>
        <taxon>Dikarya</taxon>
        <taxon>Ascomycota</taxon>
        <taxon>Pezizomycotina</taxon>
        <taxon>Dothideomycetes</taxon>
        <taxon>Dothideomycetidae</taxon>
        <taxon>Cladosporiales</taxon>
        <taxon>Cladosporiaceae</taxon>
        <taxon>Cryoendolithus</taxon>
    </lineage>
</organism>
<evidence type="ECO:0000313" key="3">
    <source>
        <dbReference type="Proteomes" id="UP000192596"/>
    </source>
</evidence>
<dbReference type="Proteomes" id="UP000192596">
    <property type="component" value="Unassembled WGS sequence"/>
</dbReference>
<protein>
    <recommendedName>
        <fullName evidence="1">Heterokaryon incompatibility domain-containing protein</fullName>
    </recommendedName>
</protein>
<proteinExistence type="predicted"/>
<sequence>MSLNRWDQVECKPCSVLSRRLAQCSADSTRTPFHLHQTYADLDRCASRNGCAACQVFRRAVLLGLATSQGPIDDTQALFVNLGRAGNSIELATGINLLSSTVLLSSSDLPRQYPRIPSTEPLHPQRISRLRSWISSCHESHRCGNYAYSRRNPTWLIEVVSRGMIRLVHGEELGAVNGLVKYVALSYCWGDETAVKSVDPHAWNRILGGHTTDVDARRAPFLVTDLPETLQDAISITAAMGLQYIWIDSVCVPRGTWNQEANRMHEVYGNSHFTLMSASTEKALDRMLVPRDAWQDASRGVRLHDRWLLCQDAPLEGIRLLSPVAARAWVLQEERLSPRILYWCAQRAYWSCTESTRIEAAQPGGQMHSPLPLASPHTFMQACRGGDPEALAKAWSDIVTAYAMRRISSVNVESNRFAAFSGLATRYLGAINRPGVPSDVYLAGLWQSKLAINLAWQVLNPARSCDSLQPHIPSWSWLSLPPSTDMSMASSRDPSPHFQLLGTRTIGEKMSDRDVITDGASVSNLHLAGRLRLLISDRTTVQVPWDGIEREGGKNTFDFSLNPDQSMFARSDAGRVLVYEAHKEEVIVRLDYHAWDDELNDDSLVVHDGEERYLMCLETCLRAAVVLRRNDTGVEETLSDSYQRVGIITGYRQDFFDGAPVTELQLI</sequence>
<gene>
    <name evidence="2" type="ORF">B0A48_03552</name>
</gene>
<keyword evidence="3" id="KW-1185">Reference proteome</keyword>
<dbReference type="AlphaFoldDB" id="A0A1V8TKC6"/>
<comment type="caution">
    <text evidence="2">The sequence shown here is derived from an EMBL/GenBank/DDBJ whole genome shotgun (WGS) entry which is preliminary data.</text>
</comment>
<dbReference type="OrthoDB" id="3789824at2759"/>
<dbReference type="Pfam" id="PF06985">
    <property type="entry name" value="HET"/>
    <property type="match status" value="1"/>
</dbReference>
<feature type="domain" description="Heterokaryon incompatibility" evidence="1">
    <location>
        <begin position="182"/>
        <end position="333"/>
    </location>
</feature>
<accession>A0A1V8TKC6</accession>